<evidence type="ECO:0000256" key="1">
    <source>
        <dbReference type="SAM" id="MobiDB-lite"/>
    </source>
</evidence>
<keyword evidence="3" id="KW-1185">Reference proteome</keyword>
<organism evidence="2 3">
    <name type="scientific">Sorangium cellulosum (strain So ce56)</name>
    <name type="common">Polyangium cellulosum (strain So ce56)</name>
    <dbReference type="NCBI Taxonomy" id="448385"/>
    <lineage>
        <taxon>Bacteria</taxon>
        <taxon>Pseudomonadati</taxon>
        <taxon>Myxococcota</taxon>
        <taxon>Polyangia</taxon>
        <taxon>Polyangiales</taxon>
        <taxon>Polyangiaceae</taxon>
        <taxon>Sorangium</taxon>
    </lineage>
</organism>
<feature type="region of interest" description="Disordered" evidence="1">
    <location>
        <begin position="47"/>
        <end position="85"/>
    </location>
</feature>
<gene>
    <name evidence="2" type="ordered locus">sce5079</name>
</gene>
<protein>
    <recommendedName>
        <fullName evidence="4">Cytochrome c domain-containing protein</fullName>
    </recommendedName>
</protein>
<reference evidence="2 3" key="1">
    <citation type="journal article" date="2007" name="Nat. Biotechnol.">
        <title>Complete genome sequence of the myxobacterium Sorangium cellulosum.</title>
        <authorList>
            <person name="Schneiker S."/>
            <person name="Perlova O."/>
            <person name="Kaiser O."/>
            <person name="Gerth K."/>
            <person name="Alici A."/>
            <person name="Altmeyer M.O."/>
            <person name="Bartels D."/>
            <person name="Bekel T."/>
            <person name="Beyer S."/>
            <person name="Bode E."/>
            <person name="Bode H.B."/>
            <person name="Bolten C.J."/>
            <person name="Choudhuri J.V."/>
            <person name="Doss S."/>
            <person name="Elnakady Y.A."/>
            <person name="Frank B."/>
            <person name="Gaigalat L."/>
            <person name="Goesmann A."/>
            <person name="Groeger C."/>
            <person name="Gross F."/>
            <person name="Jelsbak L."/>
            <person name="Jelsbak L."/>
            <person name="Kalinowski J."/>
            <person name="Kegler C."/>
            <person name="Knauber T."/>
            <person name="Konietzny S."/>
            <person name="Kopp M."/>
            <person name="Krause L."/>
            <person name="Krug D."/>
            <person name="Linke B."/>
            <person name="Mahmud T."/>
            <person name="Martinez-Arias R."/>
            <person name="McHardy A.C."/>
            <person name="Merai M."/>
            <person name="Meyer F."/>
            <person name="Mormann S."/>
            <person name="Munoz-Dorado J."/>
            <person name="Perez J."/>
            <person name="Pradella S."/>
            <person name="Rachid S."/>
            <person name="Raddatz G."/>
            <person name="Rosenau F."/>
            <person name="Rueckert C."/>
            <person name="Sasse F."/>
            <person name="Scharfe M."/>
            <person name="Schuster S.C."/>
            <person name="Suen G."/>
            <person name="Treuner-Lange A."/>
            <person name="Velicer G.J."/>
            <person name="Vorholter F.-J."/>
            <person name="Weissman K.J."/>
            <person name="Welch R.D."/>
            <person name="Wenzel S.C."/>
            <person name="Whitworth D.E."/>
            <person name="Wilhelm S."/>
            <person name="Wittmann C."/>
            <person name="Bloecker H."/>
            <person name="Puehler A."/>
            <person name="Mueller R."/>
        </authorList>
    </citation>
    <scope>NUCLEOTIDE SEQUENCE [LARGE SCALE GENOMIC DNA]</scope>
    <source>
        <strain evidence="3">So ce56</strain>
    </source>
</reference>
<proteinExistence type="predicted"/>
<dbReference type="EMBL" id="AM746676">
    <property type="protein sequence ID" value="CAN95242.1"/>
    <property type="molecule type" value="Genomic_DNA"/>
</dbReference>
<dbReference type="InterPro" id="IPR036909">
    <property type="entry name" value="Cyt_c-like_dom_sf"/>
</dbReference>
<dbReference type="eggNOG" id="COG1858">
    <property type="taxonomic scope" value="Bacteria"/>
</dbReference>
<evidence type="ECO:0008006" key="4">
    <source>
        <dbReference type="Google" id="ProtNLM"/>
    </source>
</evidence>
<dbReference type="BioCyc" id="SCEL448385:SCE_RS26075-MONOMER"/>
<dbReference type="Proteomes" id="UP000002139">
    <property type="component" value="Chromosome"/>
</dbReference>
<dbReference type="STRING" id="448385.sce5079"/>
<accession>A9FR07</accession>
<evidence type="ECO:0000313" key="2">
    <source>
        <dbReference type="EMBL" id="CAN95242.1"/>
    </source>
</evidence>
<dbReference type="SUPFAM" id="SSF63829">
    <property type="entry name" value="Calcium-dependent phosphotriesterase"/>
    <property type="match status" value="1"/>
</dbReference>
<dbReference type="Gene3D" id="1.10.760.10">
    <property type="entry name" value="Cytochrome c-like domain"/>
    <property type="match status" value="1"/>
</dbReference>
<sequence>MAADGARPFRAPSGCASLAPLVQEESHEECLDSACCARRPVSLRLRGQAPGDARGEARGHDRGGEARAQGGAGEGGAGRDREAGEHRRLVIGAAARPAAPRRRRMAAVRLALALSLGLAAVACDGRPAPPVHGGAPDPDPLEPLRRFEAARRAEADFSRAPGSNRLFGADPIALRPVDPLGRPAAPGAPALLSPLRGRDALVLLDASLRELSRAPAPASPTGVAVTPTGEVFASGEASPSLFRYAVRGASLEPAGRIDLAGLHGVRDVAAGPEGLLYALDERAGTLVTLRPGPTGADGRIEVERWDEPIGAGPFRVVRLAHHLIVDCLLDQTLVVLPVGADGRPLPGGAARVRHDGPIWSFDALETGGAGGGLLLAAGGVEDHPLDRAGGSFGYIDSFVFLYRVAAGARPEVTRLSAVNVSELGVLTPKAVALSAIPGSSGVRVIATGYGGDRRAELLFRATDAGLASAPEVSTRPLSPGVAAMAALGGGAFAYANPLLDAWLLDAGDGAVVKQPVRDGGEDARSDEIRLGEALFFTSLMAPWNKADGPLSRFTCETCHFEGYVDGRTHHTGRGDVRATTKPLLGLFNNRPHFSRALDPDLTAVADNEFRVAGALSGHDPWFSISSEAAPWLADLGLADAGRAARPPEALRRALMSFLMAFSHRVNPAVLGRTSFTPIERDGARVFRDRCARCHAPVLRSDDPGSAAPFERWEALVLAPEGPIVWGRAGYEKTGVVPYVHEDGARVPSLRRLYKKRPYFTNGSAKTLRDVLERARFEDTGGRAAGDHRGTAAAAAPGAFFHDGAPEGEGLVALDAGAIEALLAFLDLL</sequence>
<dbReference type="KEGG" id="scl:sce5079"/>
<dbReference type="HOGENOM" id="CLU_385378_0_0_7"/>
<name>A9FR07_SORC5</name>
<dbReference type="AlphaFoldDB" id="A9FR07"/>
<dbReference type="SUPFAM" id="SSF46626">
    <property type="entry name" value="Cytochrome c"/>
    <property type="match status" value="1"/>
</dbReference>
<dbReference type="GO" id="GO:0009055">
    <property type="term" value="F:electron transfer activity"/>
    <property type="evidence" value="ECO:0007669"/>
    <property type="project" value="InterPro"/>
</dbReference>
<dbReference type="GO" id="GO:0020037">
    <property type="term" value="F:heme binding"/>
    <property type="evidence" value="ECO:0007669"/>
    <property type="project" value="InterPro"/>
</dbReference>
<evidence type="ECO:0000313" key="3">
    <source>
        <dbReference type="Proteomes" id="UP000002139"/>
    </source>
</evidence>
<feature type="compositionally biased region" description="Basic and acidic residues" evidence="1">
    <location>
        <begin position="53"/>
        <end position="65"/>
    </location>
</feature>